<proteinExistence type="predicted"/>
<keyword evidence="2" id="KW-1185">Reference proteome</keyword>
<comment type="caution">
    <text evidence="1">The sequence shown here is derived from an EMBL/GenBank/DDBJ whole genome shotgun (WGS) entry which is preliminary data.</text>
</comment>
<reference evidence="2" key="1">
    <citation type="journal article" date="2023" name="G3 (Bethesda)">
        <title>Genome assembly and association tests identify interacting loci associated with vigor, precocity, and sex in interspecific pistachio rootstocks.</title>
        <authorList>
            <person name="Palmer W."/>
            <person name="Jacygrad E."/>
            <person name="Sagayaradj S."/>
            <person name="Cavanaugh K."/>
            <person name="Han R."/>
            <person name="Bertier L."/>
            <person name="Beede B."/>
            <person name="Kafkas S."/>
            <person name="Golino D."/>
            <person name="Preece J."/>
            <person name="Michelmore R."/>
        </authorList>
    </citation>
    <scope>NUCLEOTIDE SEQUENCE [LARGE SCALE GENOMIC DNA]</scope>
</reference>
<sequence>MKQQSAEHFSSSTTVSTTTRASSSSSCISTGGMTSEHLPSGNIIQDLQLFDDAYKPDLSNCTEEFELERWCFPEAKDLEFTEFDRMKVERQISASLYAINGVQEYMDTVHDPTEAFWDLPPFCSLFCQI</sequence>
<accession>A0ACC0ZY62</accession>
<evidence type="ECO:0000313" key="2">
    <source>
        <dbReference type="Proteomes" id="UP001164250"/>
    </source>
</evidence>
<dbReference type="EMBL" id="CM047909">
    <property type="protein sequence ID" value="KAJ0079058.1"/>
    <property type="molecule type" value="Genomic_DNA"/>
</dbReference>
<protein>
    <submittedName>
        <fullName evidence="1">Uncharacterized protein</fullName>
    </submittedName>
</protein>
<evidence type="ECO:0000313" key="1">
    <source>
        <dbReference type="EMBL" id="KAJ0079058.1"/>
    </source>
</evidence>
<dbReference type="Proteomes" id="UP001164250">
    <property type="component" value="Chromosome 13"/>
</dbReference>
<organism evidence="1 2">
    <name type="scientific">Pistacia atlantica</name>
    <dbReference type="NCBI Taxonomy" id="434234"/>
    <lineage>
        <taxon>Eukaryota</taxon>
        <taxon>Viridiplantae</taxon>
        <taxon>Streptophyta</taxon>
        <taxon>Embryophyta</taxon>
        <taxon>Tracheophyta</taxon>
        <taxon>Spermatophyta</taxon>
        <taxon>Magnoliopsida</taxon>
        <taxon>eudicotyledons</taxon>
        <taxon>Gunneridae</taxon>
        <taxon>Pentapetalae</taxon>
        <taxon>rosids</taxon>
        <taxon>malvids</taxon>
        <taxon>Sapindales</taxon>
        <taxon>Anacardiaceae</taxon>
        <taxon>Pistacia</taxon>
    </lineage>
</organism>
<gene>
    <name evidence="1" type="ORF">Patl1_22916</name>
</gene>
<name>A0ACC0ZY62_9ROSI</name>